<evidence type="ECO:0000256" key="1">
    <source>
        <dbReference type="ARBA" id="ARBA00022801"/>
    </source>
</evidence>
<evidence type="ECO:0000313" key="3">
    <source>
        <dbReference type="EMBL" id="MBC8537995.1"/>
    </source>
</evidence>
<organism evidence="3 4">
    <name type="scientific">Guopingia tenuis</name>
    <dbReference type="NCBI Taxonomy" id="2763656"/>
    <lineage>
        <taxon>Bacteria</taxon>
        <taxon>Bacillati</taxon>
        <taxon>Bacillota</taxon>
        <taxon>Clostridia</taxon>
        <taxon>Christensenellales</taxon>
        <taxon>Christensenellaceae</taxon>
        <taxon>Guopingia</taxon>
    </lineage>
</organism>
<dbReference type="SUPFAM" id="SSF53254">
    <property type="entry name" value="Phosphoglycerate mutase-like"/>
    <property type="match status" value="1"/>
</dbReference>
<evidence type="ECO:0000256" key="2">
    <source>
        <dbReference type="PIRSR" id="PIRSR613078-2"/>
    </source>
</evidence>
<dbReference type="GO" id="GO:0045820">
    <property type="term" value="P:negative regulation of glycolytic process"/>
    <property type="evidence" value="ECO:0007669"/>
    <property type="project" value="TreeGrafter"/>
</dbReference>
<name>A0A926HWG5_9FIRM</name>
<dbReference type="Proteomes" id="UP000617951">
    <property type="component" value="Unassembled WGS sequence"/>
</dbReference>
<dbReference type="InterPro" id="IPR013078">
    <property type="entry name" value="His_Pase_superF_clade-1"/>
</dbReference>
<dbReference type="SMART" id="SM00855">
    <property type="entry name" value="PGAM"/>
    <property type="match status" value="1"/>
</dbReference>
<reference evidence="3" key="1">
    <citation type="submission" date="2020-08" db="EMBL/GenBank/DDBJ databases">
        <title>Genome public.</title>
        <authorList>
            <person name="Liu C."/>
            <person name="Sun Q."/>
        </authorList>
    </citation>
    <scope>NUCLEOTIDE SEQUENCE</scope>
    <source>
        <strain evidence="3">NSJ-63</strain>
    </source>
</reference>
<dbReference type="AlphaFoldDB" id="A0A926HWG5"/>
<feature type="binding site" evidence="2">
    <location>
        <position position="58"/>
    </location>
    <ligand>
        <name>substrate</name>
    </ligand>
</feature>
<dbReference type="GO" id="GO:0004331">
    <property type="term" value="F:fructose-2,6-bisphosphate 2-phosphatase activity"/>
    <property type="evidence" value="ECO:0007669"/>
    <property type="project" value="TreeGrafter"/>
</dbReference>
<keyword evidence="1" id="KW-0378">Hydrolase</keyword>
<dbReference type="RefSeq" id="WP_249279798.1">
    <property type="nucleotide sequence ID" value="NZ_JACRSS010000001.1"/>
</dbReference>
<dbReference type="Pfam" id="PF00300">
    <property type="entry name" value="His_Phos_1"/>
    <property type="match status" value="1"/>
</dbReference>
<evidence type="ECO:0000313" key="4">
    <source>
        <dbReference type="Proteomes" id="UP000617951"/>
    </source>
</evidence>
<dbReference type="InterPro" id="IPR051695">
    <property type="entry name" value="Phosphoglycerate_Mutase"/>
</dbReference>
<gene>
    <name evidence="3" type="ORF">H8693_03465</name>
</gene>
<dbReference type="Gene3D" id="3.40.50.1240">
    <property type="entry name" value="Phosphoglycerate mutase-like"/>
    <property type="match status" value="1"/>
</dbReference>
<dbReference type="CDD" id="cd07067">
    <property type="entry name" value="HP_PGM_like"/>
    <property type="match status" value="1"/>
</dbReference>
<dbReference type="EMBL" id="JACRSS010000001">
    <property type="protein sequence ID" value="MBC8537995.1"/>
    <property type="molecule type" value="Genomic_DNA"/>
</dbReference>
<comment type="caution">
    <text evidence="3">The sequence shown here is derived from an EMBL/GenBank/DDBJ whole genome shotgun (WGS) entry which is preliminary data.</text>
</comment>
<dbReference type="GO" id="GO:0005829">
    <property type="term" value="C:cytosol"/>
    <property type="evidence" value="ECO:0007669"/>
    <property type="project" value="TreeGrafter"/>
</dbReference>
<keyword evidence="4" id="KW-1185">Reference proteome</keyword>
<dbReference type="PANTHER" id="PTHR46517">
    <property type="entry name" value="FRUCTOSE-2,6-BISPHOSPHATASE TIGAR"/>
    <property type="match status" value="1"/>
</dbReference>
<protein>
    <submittedName>
        <fullName evidence="3">Histidine phosphatase family protein</fullName>
    </submittedName>
</protein>
<dbReference type="GO" id="GO:0043456">
    <property type="term" value="P:regulation of pentose-phosphate shunt"/>
    <property type="evidence" value="ECO:0007669"/>
    <property type="project" value="TreeGrafter"/>
</dbReference>
<accession>A0A926HWG5</accession>
<sequence>MGNVYMVRHGQTDLTLQHVFCGSLNPPLNELGMDTAKKAAVRLAGVVFDRAFCSPLLRCQMTIQQFGVEYEIDEALRELNFGTYEGKPYAGLYAKTPGENDEYRKYWPNYTFPGGDNVPAYFRAAGETLRRYLRDYPQGNTLLVAHAGFMGAALGAATHGDPARLFELRISPCDGMRVWLEGETVRFERV</sequence>
<proteinExistence type="predicted"/>
<dbReference type="PANTHER" id="PTHR46517:SF1">
    <property type="entry name" value="FRUCTOSE-2,6-BISPHOSPHATASE TIGAR"/>
    <property type="match status" value="1"/>
</dbReference>
<dbReference type="InterPro" id="IPR029033">
    <property type="entry name" value="His_PPase_superfam"/>
</dbReference>